<keyword evidence="5 6" id="KW-0472">Membrane</keyword>
<evidence type="ECO:0000256" key="1">
    <source>
        <dbReference type="ARBA" id="ARBA00004651"/>
    </source>
</evidence>
<sequence length="70" mass="7551">MRRLAGASLLSTVVGAVFLLLPQAYDRSSYQDLALMLAVLAPAGTLVFTRFVAGQRHGTRPDADRTDTET</sequence>
<keyword evidence="4 6" id="KW-1133">Transmembrane helix</keyword>
<evidence type="ECO:0000256" key="5">
    <source>
        <dbReference type="ARBA" id="ARBA00023136"/>
    </source>
</evidence>
<reference evidence="7 8" key="1">
    <citation type="submission" date="2024-09" db="EMBL/GenBank/DDBJ databases">
        <authorList>
            <person name="Sun Q."/>
            <person name="Mori K."/>
        </authorList>
    </citation>
    <scope>NUCLEOTIDE SEQUENCE [LARGE SCALE GENOMIC DNA]</scope>
    <source>
        <strain evidence="7 8">JCM 3331</strain>
    </source>
</reference>
<proteinExistence type="predicted"/>
<feature type="transmembrane region" description="Helical" evidence="6">
    <location>
        <begin position="34"/>
        <end position="53"/>
    </location>
</feature>
<dbReference type="Pfam" id="PF04066">
    <property type="entry name" value="MrpF_PhaF"/>
    <property type="match status" value="1"/>
</dbReference>
<accession>A0ABV5RMX2</accession>
<dbReference type="Proteomes" id="UP001589710">
    <property type="component" value="Unassembled WGS sequence"/>
</dbReference>
<protein>
    <submittedName>
        <fullName evidence="7">Monovalent cation/H+ antiporter complex subunit F</fullName>
    </submittedName>
</protein>
<keyword evidence="3 6" id="KW-0812">Transmembrane</keyword>
<organism evidence="7 8">
    <name type="scientific">Streptomyces yanii</name>
    <dbReference type="NCBI Taxonomy" id="78510"/>
    <lineage>
        <taxon>Bacteria</taxon>
        <taxon>Bacillati</taxon>
        <taxon>Actinomycetota</taxon>
        <taxon>Actinomycetes</taxon>
        <taxon>Kitasatosporales</taxon>
        <taxon>Streptomycetaceae</taxon>
        <taxon>Streptomyces</taxon>
    </lineage>
</organism>
<keyword evidence="2" id="KW-1003">Cell membrane</keyword>
<evidence type="ECO:0000313" key="7">
    <source>
        <dbReference type="EMBL" id="MFB9579153.1"/>
    </source>
</evidence>
<dbReference type="EMBL" id="JBHMCG010000212">
    <property type="protein sequence ID" value="MFB9579153.1"/>
    <property type="molecule type" value="Genomic_DNA"/>
</dbReference>
<dbReference type="InterPro" id="IPR007208">
    <property type="entry name" value="MrpF/PhaF-like"/>
</dbReference>
<evidence type="ECO:0000256" key="4">
    <source>
        <dbReference type="ARBA" id="ARBA00022989"/>
    </source>
</evidence>
<evidence type="ECO:0000313" key="8">
    <source>
        <dbReference type="Proteomes" id="UP001589710"/>
    </source>
</evidence>
<dbReference type="RefSeq" id="WP_345515839.1">
    <property type="nucleotide sequence ID" value="NZ_BAAAXD010000034.1"/>
</dbReference>
<evidence type="ECO:0000256" key="3">
    <source>
        <dbReference type="ARBA" id="ARBA00022692"/>
    </source>
</evidence>
<comment type="caution">
    <text evidence="7">The sequence shown here is derived from an EMBL/GenBank/DDBJ whole genome shotgun (WGS) entry which is preliminary data.</text>
</comment>
<evidence type="ECO:0000256" key="6">
    <source>
        <dbReference type="SAM" id="Phobius"/>
    </source>
</evidence>
<comment type="subcellular location">
    <subcellularLocation>
        <location evidence="1">Cell membrane</location>
        <topology evidence="1">Multi-pass membrane protein</topology>
    </subcellularLocation>
</comment>
<gene>
    <name evidence="7" type="ORF">ACFFTL_44630</name>
</gene>
<name>A0ABV5RMX2_9ACTN</name>
<keyword evidence="8" id="KW-1185">Reference proteome</keyword>
<evidence type="ECO:0000256" key="2">
    <source>
        <dbReference type="ARBA" id="ARBA00022475"/>
    </source>
</evidence>